<keyword evidence="2" id="KW-0812">Transmembrane</keyword>
<dbReference type="GO" id="GO:0000932">
    <property type="term" value="C:P-body"/>
    <property type="evidence" value="ECO:0007669"/>
    <property type="project" value="TreeGrafter"/>
</dbReference>
<reference evidence="3" key="1">
    <citation type="submission" date="2020-11" db="EMBL/GenBank/DDBJ databases">
        <authorList>
            <person name="Tran Van P."/>
        </authorList>
    </citation>
    <scope>NUCLEOTIDE SEQUENCE</scope>
</reference>
<keyword evidence="2" id="KW-0472">Membrane</keyword>
<proteinExistence type="predicted"/>
<name>A0A7R9PIC0_TIMGE</name>
<organism evidence="3">
    <name type="scientific">Timema genevievae</name>
    <name type="common">Walking stick</name>
    <dbReference type="NCBI Taxonomy" id="629358"/>
    <lineage>
        <taxon>Eukaryota</taxon>
        <taxon>Metazoa</taxon>
        <taxon>Ecdysozoa</taxon>
        <taxon>Arthropoda</taxon>
        <taxon>Hexapoda</taxon>
        <taxon>Insecta</taxon>
        <taxon>Pterygota</taxon>
        <taxon>Neoptera</taxon>
        <taxon>Polyneoptera</taxon>
        <taxon>Phasmatodea</taxon>
        <taxon>Timematodea</taxon>
        <taxon>Timematoidea</taxon>
        <taxon>Timematidae</taxon>
        <taxon>Timema</taxon>
    </lineage>
</organism>
<evidence type="ECO:0000313" key="3">
    <source>
        <dbReference type="EMBL" id="CAD7588071.1"/>
    </source>
</evidence>
<dbReference type="GO" id="GO:0005912">
    <property type="term" value="C:adherens junction"/>
    <property type="evidence" value="ECO:0007669"/>
    <property type="project" value="TreeGrafter"/>
</dbReference>
<feature type="compositionally biased region" description="Polar residues" evidence="1">
    <location>
        <begin position="72"/>
        <end position="84"/>
    </location>
</feature>
<accession>A0A7R9PIC0</accession>
<dbReference type="AlphaFoldDB" id="A0A7R9PIC0"/>
<feature type="transmembrane region" description="Helical" evidence="2">
    <location>
        <begin position="27"/>
        <end position="47"/>
    </location>
</feature>
<dbReference type="GO" id="GO:0003714">
    <property type="term" value="F:transcription corepressor activity"/>
    <property type="evidence" value="ECO:0007669"/>
    <property type="project" value="TreeGrafter"/>
</dbReference>
<gene>
    <name evidence="3" type="ORF">TGEB3V08_LOCUS2185</name>
</gene>
<protein>
    <submittedName>
        <fullName evidence="3">Uncharacterized protein</fullName>
    </submittedName>
</protein>
<dbReference type="PANTHER" id="PTHR24219">
    <property type="entry name" value="LIM DOMAIN-CONTAINING PROTEIN JUB"/>
    <property type="match status" value="1"/>
</dbReference>
<dbReference type="EMBL" id="OE839654">
    <property type="protein sequence ID" value="CAD7588071.1"/>
    <property type="molecule type" value="Genomic_DNA"/>
</dbReference>
<dbReference type="GO" id="GO:0005667">
    <property type="term" value="C:transcription regulator complex"/>
    <property type="evidence" value="ECO:0007669"/>
    <property type="project" value="TreeGrafter"/>
</dbReference>
<sequence length="202" mass="22197">MKTSKTYTGPIQNYQGTMKLRDQGPKWLSMGKIVVVVFTMVYTFILGCPHSHPNRCLLESISHPHLLIQITSSQSQGDPRSVSASPGKPPVHPNYYHATPVGTGDYVVMSGKKSQMAPVQLATSYQRGTSSGIANAVNVGIVRAPSPEPTGKPLMGKTLLPYNVTPPRPMGPTEAERKIEELTRQLEEEMEQQEEEGEYFGE</sequence>
<dbReference type="GO" id="GO:0007010">
    <property type="term" value="P:cytoskeleton organization"/>
    <property type="evidence" value="ECO:0007669"/>
    <property type="project" value="TreeGrafter"/>
</dbReference>
<dbReference type="GO" id="GO:0005634">
    <property type="term" value="C:nucleus"/>
    <property type="evidence" value="ECO:0007669"/>
    <property type="project" value="TreeGrafter"/>
</dbReference>
<feature type="region of interest" description="Disordered" evidence="1">
    <location>
        <begin position="72"/>
        <end position="94"/>
    </location>
</feature>
<evidence type="ECO:0000256" key="2">
    <source>
        <dbReference type="SAM" id="Phobius"/>
    </source>
</evidence>
<dbReference type="InterPro" id="IPR047172">
    <property type="entry name" value="Ajuba-like"/>
</dbReference>
<dbReference type="GO" id="GO:0035331">
    <property type="term" value="P:negative regulation of hippo signaling"/>
    <property type="evidence" value="ECO:0007669"/>
    <property type="project" value="TreeGrafter"/>
</dbReference>
<dbReference type="PANTHER" id="PTHR24219:SF4">
    <property type="entry name" value="LIM DOMAIN-CONTAINING PROTEIN JUB"/>
    <property type="match status" value="1"/>
</dbReference>
<keyword evidence="2" id="KW-1133">Transmembrane helix</keyword>
<feature type="region of interest" description="Disordered" evidence="1">
    <location>
        <begin position="148"/>
        <end position="174"/>
    </location>
</feature>
<dbReference type="GO" id="GO:0001666">
    <property type="term" value="P:response to hypoxia"/>
    <property type="evidence" value="ECO:0007669"/>
    <property type="project" value="TreeGrafter"/>
</dbReference>
<evidence type="ECO:0000256" key="1">
    <source>
        <dbReference type="SAM" id="MobiDB-lite"/>
    </source>
</evidence>